<proteinExistence type="predicted"/>
<organism evidence="2 3">
    <name type="scientific">Pectobacterium bacteriophage PM2</name>
    <dbReference type="NCBI Taxonomy" id="1429794"/>
    <lineage>
        <taxon>Viruses</taxon>
        <taxon>Duplodnaviria</taxon>
        <taxon>Heunggongvirae</taxon>
        <taxon>Uroviricota</taxon>
        <taxon>Caudoviricetes</taxon>
        <taxon>Pantevenvirales</taxon>
        <taxon>Straboviridae</taxon>
        <taxon>Tevenvirinae</taxon>
        <taxon>Mosugukvirus</taxon>
        <taxon>Mosugukvirus pm2</taxon>
    </lineage>
</organism>
<sequence>MKSFKEIIYEATIEGFMSKISSCQTLDGLKELEKYYNKRSKESELKDSDDISIRDALEGKKNELSSIDDEEEEEF</sequence>
<dbReference type="InterPro" id="IPR020975">
    <property type="entry name" value="UvsW.1_dom"/>
</dbReference>
<accession>A0A0A0Q0U4</accession>
<evidence type="ECO:0000313" key="2">
    <source>
        <dbReference type="EMBL" id="AHY25168.1"/>
    </source>
</evidence>
<dbReference type="Pfam" id="PF11637">
    <property type="entry name" value="UvsW-1"/>
    <property type="match status" value="1"/>
</dbReference>
<dbReference type="OrthoDB" id="24515at10239"/>
<evidence type="ECO:0000259" key="1">
    <source>
        <dbReference type="Pfam" id="PF11637"/>
    </source>
</evidence>
<protein>
    <recommendedName>
        <fullName evidence="1">UvsW.1 domain-containing protein</fullName>
    </recommendedName>
</protein>
<dbReference type="KEGG" id="vg:26638099"/>
<dbReference type="RefSeq" id="YP_009211627.1">
    <property type="nucleotide sequence ID" value="NC_028940.1"/>
</dbReference>
<keyword evidence="3" id="KW-1185">Reference proteome</keyword>
<dbReference type="Gene3D" id="1.20.1280.210">
    <property type="match status" value="1"/>
</dbReference>
<dbReference type="Proteomes" id="UP000030739">
    <property type="component" value="Segment"/>
</dbReference>
<name>A0A0A0Q0U4_9CAUD</name>
<gene>
    <name evidence="2" type="ORF">PM2_206</name>
</gene>
<evidence type="ECO:0000313" key="3">
    <source>
        <dbReference type="Proteomes" id="UP000030739"/>
    </source>
</evidence>
<feature type="domain" description="UvsW.1" evidence="1">
    <location>
        <begin position="2"/>
        <end position="66"/>
    </location>
</feature>
<dbReference type="EMBL" id="KF835987">
    <property type="protein sequence ID" value="AHY25168.1"/>
    <property type="molecule type" value="Genomic_DNA"/>
</dbReference>
<dbReference type="GeneID" id="26638099"/>
<reference evidence="2 3" key="1">
    <citation type="journal article" date="2015" name="Plant Pathol. J.">
        <title>Isolation and Genomic Characterization of the T4-Like Bacteriophage PM2 Infecting Pectobacterium carotovorum subsp. carotovorum.</title>
        <authorList>
            <person name="Lim J.A."/>
            <person name="Lee D.H."/>
            <person name="Heu S."/>
        </authorList>
    </citation>
    <scope>NUCLEOTIDE SEQUENCE [LARGE SCALE GENOMIC DNA]</scope>
</reference>
<dbReference type="InterPro" id="IPR038341">
    <property type="entry name" value="UvsW.1-like_sf"/>
</dbReference>